<evidence type="ECO:0000313" key="3">
    <source>
        <dbReference type="Proteomes" id="UP000800036"/>
    </source>
</evidence>
<feature type="compositionally biased region" description="Basic and acidic residues" evidence="1">
    <location>
        <begin position="729"/>
        <end position="741"/>
    </location>
</feature>
<feature type="region of interest" description="Disordered" evidence="1">
    <location>
        <begin position="729"/>
        <end position="754"/>
    </location>
</feature>
<evidence type="ECO:0000313" key="2">
    <source>
        <dbReference type="EMBL" id="KAF1978464.1"/>
    </source>
</evidence>
<feature type="compositionally biased region" description="Basic residues" evidence="1">
    <location>
        <begin position="927"/>
        <end position="937"/>
    </location>
</feature>
<name>A0A6A5VMD0_9PLEO</name>
<feature type="compositionally biased region" description="Acidic residues" evidence="1">
    <location>
        <begin position="978"/>
        <end position="988"/>
    </location>
</feature>
<feature type="compositionally biased region" description="Polar residues" evidence="1">
    <location>
        <begin position="582"/>
        <end position="592"/>
    </location>
</feature>
<sequence length="1017" mass="114517">MEEDELDWGDSSTGPPTPQQEQLHSRLFGDMTGFAQEADPLFGGSSHEHSETPSGQPYNPYSNEAAQLKPAITRAERSKIGVHLNRRKPSKEDYSNFVLYHGNQKVYEMTFLEYFLEHALHPDQVNACLPTSSDDREVVHRYFRSISNNVKQLLRKMVYNTHSRIVKFMANDDKETTPFWDHQQFDDRIFADFSPGNTAPIVGMMHNSWHKAFRHPSMVRFTPDQYEVGVNISPFEEIDDVTGETKLFEDRNTAHATFHDRVVHPPRTKKPKNHHLPSASIRGHTSVPRDHWLQGLGGYGIGESSKDAQKETRRLPFVSYDNPLDVMFAESDAHHDGNPPKDYTFNTLDGIESPGAQGVVEPPGNDTTLRRVSESHPQAEEPTGLEALVQKYGSDVLLQQSGPSSLREDALRVAKSTMRPLWRSRLIEDHKRRLAERWPQSQQRREALLSFEAYVDRALAQGDLKRLVPSLRRIVGRIDPPTLASQPESAQHTRNNTGQTILPEQSIDLNPVRQLETLGLPPPKTSSKRPQDILNTTTHTRTSSDDRPKKRQKATPKTSKTPRSIKGKGKQSVGVGYPPIAVSSSTTSNPGPSKTLETHQQLPPDAYFEKKTEDEELAWRCGISHCMGHYYNAGDRKNCAGCFTSVREDVNPKRKIMDFYLPSRSHFFQPAPDAPWKCSKPTVKQRKSTNMSHNSIAKDVYWEAINNGASKGEAWKKGIEAVEEHLRAKVEKKEKKKKEPTPEPTPKPIDLGPHPSGSITMEHGQALPIGAYWKKSPLNRYEEEAWRCDVNHALGRYYMAGDIKSCHGCGSCKNGQGRNAKMDFFLPAGTVARQKAPDLVKWKPRPAYKLSKKSKKAKQCTTHNQLASKNYWELVDQGHKHVEGSYDADTLALAIKATEDQIDAKMEAVRAKFEDMASSGDEEVPKLKPKTKGKRKQKEQLEVSSKEPSPRRGRSGAQLIPLAPSPSRVPRKRHSEELDLSEFDEVSEYESGKETEPQPETIPISSDDESSSSSDSE</sequence>
<evidence type="ECO:0000256" key="1">
    <source>
        <dbReference type="SAM" id="MobiDB-lite"/>
    </source>
</evidence>
<gene>
    <name evidence="2" type="ORF">BU23DRAFT_225144</name>
</gene>
<feature type="region of interest" description="Disordered" evidence="1">
    <location>
        <begin position="915"/>
        <end position="1017"/>
    </location>
</feature>
<accession>A0A6A5VMD0</accession>
<feature type="compositionally biased region" description="Polar residues" evidence="1">
    <location>
        <begin position="10"/>
        <end position="22"/>
    </location>
</feature>
<protein>
    <submittedName>
        <fullName evidence="2">Uncharacterized protein</fullName>
    </submittedName>
</protein>
<feature type="region of interest" description="Disordered" evidence="1">
    <location>
        <begin position="479"/>
        <end position="599"/>
    </location>
</feature>
<feature type="compositionally biased region" description="Basic residues" evidence="1">
    <location>
        <begin position="264"/>
        <end position="275"/>
    </location>
</feature>
<organism evidence="2 3">
    <name type="scientific">Bimuria novae-zelandiae CBS 107.79</name>
    <dbReference type="NCBI Taxonomy" id="1447943"/>
    <lineage>
        <taxon>Eukaryota</taxon>
        <taxon>Fungi</taxon>
        <taxon>Dikarya</taxon>
        <taxon>Ascomycota</taxon>
        <taxon>Pezizomycotina</taxon>
        <taxon>Dothideomycetes</taxon>
        <taxon>Pleosporomycetidae</taxon>
        <taxon>Pleosporales</taxon>
        <taxon>Massarineae</taxon>
        <taxon>Didymosphaeriaceae</taxon>
        <taxon>Bimuria</taxon>
    </lineage>
</organism>
<dbReference type="OrthoDB" id="3792198at2759"/>
<reference evidence="2" key="1">
    <citation type="journal article" date="2020" name="Stud. Mycol.">
        <title>101 Dothideomycetes genomes: a test case for predicting lifestyles and emergence of pathogens.</title>
        <authorList>
            <person name="Haridas S."/>
            <person name="Albert R."/>
            <person name="Binder M."/>
            <person name="Bloem J."/>
            <person name="Labutti K."/>
            <person name="Salamov A."/>
            <person name="Andreopoulos B."/>
            <person name="Baker S."/>
            <person name="Barry K."/>
            <person name="Bills G."/>
            <person name="Bluhm B."/>
            <person name="Cannon C."/>
            <person name="Castanera R."/>
            <person name="Culley D."/>
            <person name="Daum C."/>
            <person name="Ezra D."/>
            <person name="Gonzalez J."/>
            <person name="Henrissat B."/>
            <person name="Kuo A."/>
            <person name="Liang C."/>
            <person name="Lipzen A."/>
            <person name="Lutzoni F."/>
            <person name="Magnuson J."/>
            <person name="Mondo S."/>
            <person name="Nolan M."/>
            <person name="Ohm R."/>
            <person name="Pangilinan J."/>
            <person name="Park H.-J."/>
            <person name="Ramirez L."/>
            <person name="Alfaro M."/>
            <person name="Sun H."/>
            <person name="Tritt A."/>
            <person name="Yoshinaga Y."/>
            <person name="Zwiers L.-H."/>
            <person name="Turgeon B."/>
            <person name="Goodwin S."/>
            <person name="Spatafora J."/>
            <person name="Crous P."/>
            <person name="Grigoriev I."/>
        </authorList>
    </citation>
    <scope>NUCLEOTIDE SEQUENCE</scope>
    <source>
        <strain evidence="2">CBS 107.79</strain>
    </source>
</reference>
<dbReference type="EMBL" id="ML976660">
    <property type="protein sequence ID" value="KAF1978464.1"/>
    <property type="molecule type" value="Genomic_DNA"/>
</dbReference>
<feature type="compositionally biased region" description="Polar residues" evidence="1">
    <location>
        <begin position="483"/>
        <end position="503"/>
    </location>
</feature>
<feature type="region of interest" description="Disordered" evidence="1">
    <location>
        <begin position="264"/>
        <end position="289"/>
    </location>
</feature>
<feature type="compositionally biased region" description="Basic and acidic residues" evidence="1">
    <location>
        <begin position="938"/>
        <end position="950"/>
    </location>
</feature>
<feature type="region of interest" description="Disordered" evidence="1">
    <location>
        <begin position="1"/>
        <end position="60"/>
    </location>
</feature>
<dbReference type="Proteomes" id="UP000800036">
    <property type="component" value="Unassembled WGS sequence"/>
</dbReference>
<dbReference type="AlphaFoldDB" id="A0A6A5VMD0"/>
<keyword evidence="3" id="KW-1185">Reference proteome</keyword>
<proteinExistence type="predicted"/>
<feature type="compositionally biased region" description="Acidic residues" evidence="1">
    <location>
        <begin position="1006"/>
        <end position="1017"/>
    </location>
</feature>